<evidence type="ECO:0000313" key="3">
    <source>
        <dbReference type="Proteomes" id="UP000011571"/>
    </source>
</evidence>
<protein>
    <recommendedName>
        <fullName evidence="4">Transcriptional regulator</fullName>
    </recommendedName>
</protein>
<evidence type="ECO:0008006" key="4">
    <source>
        <dbReference type="Google" id="ProtNLM"/>
    </source>
</evidence>
<dbReference type="PATRIC" id="fig|1227459.3.peg.532"/>
<proteinExistence type="predicted"/>
<organism evidence="2 3">
    <name type="scientific">Haloferax gibbonsii (strain ATCC 33959 / DSM 4427 / JCM 8863 / NBRC 102184 / NCIMB 2188 / Ma 2.38)</name>
    <dbReference type="NCBI Taxonomy" id="1227459"/>
    <lineage>
        <taxon>Archaea</taxon>
        <taxon>Methanobacteriati</taxon>
        <taxon>Methanobacteriota</taxon>
        <taxon>Stenosarchaea group</taxon>
        <taxon>Halobacteria</taxon>
        <taxon>Halobacteriales</taxon>
        <taxon>Haloferacaceae</taxon>
        <taxon>Haloferax</taxon>
    </lineage>
</organism>
<dbReference type="Proteomes" id="UP000011571">
    <property type="component" value="Unassembled WGS sequence"/>
</dbReference>
<name>M0HJA9_HALGM</name>
<keyword evidence="3" id="KW-1185">Reference proteome</keyword>
<reference evidence="2 3" key="1">
    <citation type="journal article" date="2014" name="PLoS Genet.">
        <title>Phylogenetically driven sequencing of extremely halophilic archaea reveals strategies for static and dynamic osmo-response.</title>
        <authorList>
            <person name="Becker E.A."/>
            <person name="Seitzer P.M."/>
            <person name="Tritt A."/>
            <person name="Larsen D."/>
            <person name="Krusor M."/>
            <person name="Yao A.I."/>
            <person name="Wu D."/>
            <person name="Madern D."/>
            <person name="Eisen J.A."/>
            <person name="Darling A.E."/>
            <person name="Facciotti M.T."/>
        </authorList>
    </citation>
    <scope>NUCLEOTIDE SEQUENCE [LARGE SCALE GENOMIC DNA]</scope>
    <source>
        <strain evidence="3">ATCC 33959 / DSM 4427 / JCM 8863 / NBRC 102184 / NCIMB 2188 / Ma 2.38</strain>
    </source>
</reference>
<accession>M0HJA9</accession>
<dbReference type="EMBL" id="AOLJ01000008">
    <property type="protein sequence ID" value="ELZ84556.1"/>
    <property type="molecule type" value="Genomic_DNA"/>
</dbReference>
<gene>
    <name evidence="2" type="ORF">C454_02912</name>
</gene>
<evidence type="ECO:0000256" key="1">
    <source>
        <dbReference type="SAM" id="MobiDB-lite"/>
    </source>
</evidence>
<sequence>MFTRLVEPSMPDEDQNDSRNSMTRGERIRAAARTLRTPRTASWVANETETSVKTAQKYLNQLVEDNVLRKIEQGDQTLYCVDQLMATYREVAALQREHSREELTDALDSMRSKITDWKQSYDVETPGELRASIADADDDDDVETRREVASEWEHLADRVSIVRAALNEYDWATKRDFISA</sequence>
<dbReference type="AlphaFoldDB" id="M0HJA9"/>
<dbReference type="Pfam" id="PF24033">
    <property type="entry name" value="DUF7342"/>
    <property type="match status" value="1"/>
</dbReference>
<dbReference type="InterPro" id="IPR055766">
    <property type="entry name" value="DUF7342"/>
</dbReference>
<evidence type="ECO:0000313" key="2">
    <source>
        <dbReference type="EMBL" id="ELZ84556.1"/>
    </source>
</evidence>
<comment type="caution">
    <text evidence="2">The sequence shown here is derived from an EMBL/GenBank/DDBJ whole genome shotgun (WGS) entry which is preliminary data.</text>
</comment>
<feature type="region of interest" description="Disordered" evidence="1">
    <location>
        <begin position="1"/>
        <end position="26"/>
    </location>
</feature>